<keyword evidence="2" id="KW-1185">Reference proteome</keyword>
<evidence type="ECO:0000313" key="2">
    <source>
        <dbReference type="Proteomes" id="UP000729357"/>
    </source>
</evidence>
<name>A0A9P8G8R5_AURME</name>
<dbReference type="AlphaFoldDB" id="A0A9P8G8R5"/>
<sequence>MFKSEASSWKSVRGSNSLLLIGFQFSAPKAVDTHYKQQARRRRATYSCQSDRSRRADVNLITVHVKISLNAMAVLFGVDYARNQFEAGICRLLLLIVACVIG</sequence>
<proteinExistence type="predicted"/>
<comment type="caution">
    <text evidence="1">The sequence shown here is derived from an EMBL/GenBank/DDBJ whole genome shotgun (WGS) entry which is preliminary data.</text>
</comment>
<accession>A0A9P8G8R5</accession>
<organism evidence="1 2">
    <name type="scientific">Aureobasidium melanogenum</name>
    <name type="common">Aureobasidium pullulans var. melanogenum</name>
    <dbReference type="NCBI Taxonomy" id="46634"/>
    <lineage>
        <taxon>Eukaryota</taxon>
        <taxon>Fungi</taxon>
        <taxon>Dikarya</taxon>
        <taxon>Ascomycota</taxon>
        <taxon>Pezizomycotina</taxon>
        <taxon>Dothideomycetes</taxon>
        <taxon>Dothideomycetidae</taxon>
        <taxon>Dothideales</taxon>
        <taxon>Saccotheciaceae</taxon>
        <taxon>Aureobasidium</taxon>
    </lineage>
</organism>
<evidence type="ECO:0000313" key="1">
    <source>
        <dbReference type="EMBL" id="KAG9991804.1"/>
    </source>
</evidence>
<dbReference type="EMBL" id="JAHFXS010000001">
    <property type="protein sequence ID" value="KAG9991804.1"/>
    <property type="molecule type" value="Genomic_DNA"/>
</dbReference>
<reference evidence="1" key="2">
    <citation type="submission" date="2021-08" db="EMBL/GenBank/DDBJ databases">
        <authorList>
            <person name="Gostincar C."/>
            <person name="Sun X."/>
            <person name="Song Z."/>
            <person name="Gunde-Cimerman N."/>
        </authorList>
    </citation>
    <scope>NUCLEOTIDE SEQUENCE</scope>
    <source>
        <strain evidence="1">EXF-9298</strain>
    </source>
</reference>
<gene>
    <name evidence="1" type="ORF">KCU98_g75</name>
</gene>
<protein>
    <submittedName>
        <fullName evidence="1">Uncharacterized protein</fullName>
    </submittedName>
</protein>
<feature type="non-terminal residue" evidence="1">
    <location>
        <position position="102"/>
    </location>
</feature>
<reference evidence="1" key="1">
    <citation type="journal article" date="2021" name="J Fungi (Basel)">
        <title>Virulence traits and population genomics of the black yeast Aureobasidium melanogenum.</title>
        <authorList>
            <person name="Cernosa A."/>
            <person name="Sun X."/>
            <person name="Gostincar C."/>
            <person name="Fang C."/>
            <person name="Gunde-Cimerman N."/>
            <person name="Song Z."/>
        </authorList>
    </citation>
    <scope>NUCLEOTIDE SEQUENCE</scope>
    <source>
        <strain evidence="1">EXF-9298</strain>
    </source>
</reference>
<dbReference type="Proteomes" id="UP000729357">
    <property type="component" value="Unassembled WGS sequence"/>
</dbReference>